<dbReference type="Proteomes" id="UP000029556">
    <property type="component" value="Unassembled WGS sequence"/>
</dbReference>
<sequence length="312" mass="36435">MFDVRRYTKADEERWNDYVANAKNATFLFDRSYMNYHEDRFNDYSLMFYKGEKLYAMLPAHRVDDTLFSHFGLTYGGLIMNQQVRTADILVLFEELNQHLRNHGFKRVVYRPTPSIYHLTPAEEDLYALFKVCNAQLVARSISSVIDLTHPLKWSENRIRGVKQCLKNGIEIKQSTDFAAFWQVLDDNLMNKYGAKPVHSLQEIELLHQRFPHDILLYVACKDNMVLGGTVLYLTPNVVHTQYISASSEGKQLRALDGLFHFLLHQSWDRQRYFDFGTSTLQDGHLLNASLIHQKEGFGGRAICYDTYQWEV</sequence>
<evidence type="ECO:0000313" key="1">
    <source>
        <dbReference type="EMBL" id="KGF36625.1"/>
    </source>
</evidence>
<dbReference type="SUPFAM" id="SSF55729">
    <property type="entry name" value="Acyl-CoA N-acyltransferases (Nat)"/>
    <property type="match status" value="1"/>
</dbReference>
<dbReference type="RefSeq" id="WP_036871571.1">
    <property type="nucleotide sequence ID" value="NZ_JRNN01000025.1"/>
</dbReference>
<dbReference type="InterPro" id="IPR016181">
    <property type="entry name" value="Acyl_CoA_acyltransferase"/>
</dbReference>
<protein>
    <submittedName>
        <fullName evidence="1">GNAT family acetyltransferase</fullName>
    </submittedName>
</protein>
<name>A0A095ZPC6_9BACT</name>
<evidence type="ECO:0000313" key="2">
    <source>
        <dbReference type="Proteomes" id="UP000029556"/>
    </source>
</evidence>
<dbReference type="AlphaFoldDB" id="A0A095ZPC6"/>
<keyword evidence="1" id="KW-0808">Transferase</keyword>
<proteinExistence type="predicted"/>
<accession>A0A095ZPC6</accession>
<dbReference type="Gene3D" id="3.40.630.30">
    <property type="match status" value="1"/>
</dbReference>
<organism evidence="1 2">
    <name type="scientific">Hoylesella buccalis DNF00853</name>
    <dbReference type="NCBI Taxonomy" id="1401074"/>
    <lineage>
        <taxon>Bacteria</taxon>
        <taxon>Pseudomonadati</taxon>
        <taxon>Bacteroidota</taxon>
        <taxon>Bacteroidia</taxon>
        <taxon>Bacteroidales</taxon>
        <taxon>Prevotellaceae</taxon>
        <taxon>Hoylesella</taxon>
    </lineage>
</organism>
<reference evidence="1 2" key="1">
    <citation type="submission" date="2014-07" db="EMBL/GenBank/DDBJ databases">
        <authorList>
            <person name="McCorrison J."/>
            <person name="Sanka R."/>
            <person name="Torralba M."/>
            <person name="Gillis M."/>
            <person name="Haft D.H."/>
            <person name="Methe B."/>
            <person name="Sutton G."/>
            <person name="Nelson K.E."/>
        </authorList>
    </citation>
    <scope>NUCLEOTIDE SEQUENCE [LARGE SCALE GENOMIC DNA]</scope>
    <source>
        <strain evidence="1 2">DNF00853</strain>
    </source>
</reference>
<dbReference type="GO" id="GO:0016740">
    <property type="term" value="F:transferase activity"/>
    <property type="evidence" value="ECO:0007669"/>
    <property type="project" value="UniProtKB-KW"/>
</dbReference>
<gene>
    <name evidence="1" type="ORF">HMPREF2137_01105</name>
</gene>
<comment type="caution">
    <text evidence="1">The sequence shown here is derived from an EMBL/GenBank/DDBJ whole genome shotgun (WGS) entry which is preliminary data.</text>
</comment>
<dbReference type="OrthoDB" id="9808687at2"/>
<dbReference type="EMBL" id="JRNN01000025">
    <property type="protein sequence ID" value="KGF36625.1"/>
    <property type="molecule type" value="Genomic_DNA"/>
</dbReference>